<comment type="caution">
    <text evidence="2">The sequence shown here is derived from an EMBL/GenBank/DDBJ whole genome shotgun (WGS) entry which is preliminary data.</text>
</comment>
<dbReference type="SUPFAM" id="SSF63829">
    <property type="entry name" value="Calcium-dependent phosphotriesterase"/>
    <property type="match status" value="1"/>
</dbReference>
<dbReference type="Proteomes" id="UP001196565">
    <property type="component" value="Unassembled WGS sequence"/>
</dbReference>
<evidence type="ECO:0000313" key="2">
    <source>
        <dbReference type="EMBL" id="MBW6396541.1"/>
    </source>
</evidence>
<keyword evidence="1" id="KW-0732">Signal</keyword>
<feature type="chain" id="PRO_5046151666" evidence="1">
    <location>
        <begin position="22"/>
        <end position="481"/>
    </location>
</feature>
<name>A0ABS7A2K7_9PROT</name>
<dbReference type="Pfam" id="PF05787">
    <property type="entry name" value="PhoX"/>
    <property type="match status" value="1"/>
</dbReference>
<dbReference type="PANTHER" id="PTHR35399">
    <property type="entry name" value="SLR8030 PROTEIN"/>
    <property type="match status" value="1"/>
</dbReference>
<gene>
    <name evidence="2" type="ORF">KPL78_01725</name>
</gene>
<feature type="signal peptide" evidence="1">
    <location>
        <begin position="1"/>
        <end position="21"/>
    </location>
</feature>
<dbReference type="PANTHER" id="PTHR35399:SF2">
    <property type="entry name" value="DUF839 DOMAIN-CONTAINING PROTEIN"/>
    <property type="match status" value="1"/>
</dbReference>
<keyword evidence="3" id="KW-1185">Reference proteome</keyword>
<sequence length="481" mass="48906">MIARRGLLAAPLLLAAPALRAQSFTLRQDLFVAPGLREGVLIRWGDRVTFDAPDWTPARPTAEAAAAQFGWDARIVALIPSPEASDGVPRAVLVVAHPTVDAAMAFPGGRDIPAVAGAMQGATLVNVARRGGTWVVVDGGFQNRRLTAATLCRIGTDGGPAAGIVGVTGGCVTPWGSVLLAEGGAAAWVGRLPGLESSTTGMLVEVDPSDPVSVPVKRAAPGRFGAVDAAAGLAADGRAVVWMVDGRPGGYLYRFLSNDTAGARALDAGRMAAARFEGGSLRWLPLPEGDPLAAARGVGATALDQPWAVALDAQRQRLCVATRGGAGQAFALRAAAGDLASETGIAETLLQGREAPAQPPARRGEAPTPVPAWPWAPASLAFDGAGALLVGTDRGARPGALPEAFYRVPTEGADRGQPSLLMAVPVGAAASGAAVTADGTLLAAVAHPGATPGANWANPATRWPAFRADEPPRSTIMLLGR</sequence>
<dbReference type="InterPro" id="IPR008557">
    <property type="entry name" value="PhoX"/>
</dbReference>
<dbReference type="EMBL" id="JAHYBZ010000001">
    <property type="protein sequence ID" value="MBW6396541.1"/>
    <property type="molecule type" value="Genomic_DNA"/>
</dbReference>
<accession>A0ABS7A2K7</accession>
<organism evidence="2 3">
    <name type="scientific">Roseomonas alba</name>
    <dbReference type="NCBI Taxonomy" id="2846776"/>
    <lineage>
        <taxon>Bacteria</taxon>
        <taxon>Pseudomonadati</taxon>
        <taxon>Pseudomonadota</taxon>
        <taxon>Alphaproteobacteria</taxon>
        <taxon>Acetobacterales</taxon>
        <taxon>Roseomonadaceae</taxon>
        <taxon>Roseomonas</taxon>
    </lineage>
</organism>
<dbReference type="RefSeq" id="WP_219760917.1">
    <property type="nucleotide sequence ID" value="NZ_JAHYBZ010000001.1"/>
</dbReference>
<protein>
    <submittedName>
        <fullName evidence="2">DUF839 domain-containing protein</fullName>
    </submittedName>
</protein>
<evidence type="ECO:0000313" key="3">
    <source>
        <dbReference type="Proteomes" id="UP001196565"/>
    </source>
</evidence>
<evidence type="ECO:0000256" key="1">
    <source>
        <dbReference type="SAM" id="SignalP"/>
    </source>
</evidence>
<proteinExistence type="predicted"/>
<reference evidence="2 3" key="1">
    <citation type="submission" date="2021-07" db="EMBL/GenBank/DDBJ databases">
        <authorList>
            <person name="So Y."/>
        </authorList>
    </citation>
    <scope>NUCLEOTIDE SEQUENCE [LARGE SCALE GENOMIC DNA]</scope>
    <source>
        <strain evidence="2 3">HJA6</strain>
    </source>
</reference>